<keyword evidence="3" id="KW-1185">Reference proteome</keyword>
<proteinExistence type="predicted"/>
<accession>A0A6H5HBW0</accession>
<feature type="non-terminal residue" evidence="2">
    <location>
        <position position="93"/>
    </location>
</feature>
<reference evidence="2 3" key="1">
    <citation type="submission" date="2020-02" db="EMBL/GenBank/DDBJ databases">
        <authorList>
            <person name="Ferguson B K."/>
        </authorList>
    </citation>
    <scope>NUCLEOTIDE SEQUENCE [LARGE SCALE GENOMIC DNA]</scope>
</reference>
<dbReference type="AlphaFoldDB" id="A0A6H5HBW0"/>
<dbReference type="Proteomes" id="UP000479000">
    <property type="component" value="Unassembled WGS sequence"/>
</dbReference>
<evidence type="ECO:0000313" key="3">
    <source>
        <dbReference type="Proteomes" id="UP000479000"/>
    </source>
</evidence>
<sequence>MKLIIKLKVKLQLKIRLKLIINLKQKLKLKLNLNSSMGLKLFSVNPPMKVLPTLGRPCTLVQLASTNSNKLNSLLSSPTMSSTSLTRTQTGLL</sequence>
<gene>
    <name evidence="2" type="ORF">NTEN_LOCUS18739</name>
</gene>
<name>A0A6H5HBW0_9HEMI</name>
<evidence type="ECO:0000313" key="2">
    <source>
        <dbReference type="EMBL" id="CAB0014302.1"/>
    </source>
</evidence>
<dbReference type="EMBL" id="CADCXU010027665">
    <property type="protein sequence ID" value="CAB0014302.1"/>
    <property type="molecule type" value="Genomic_DNA"/>
</dbReference>
<protein>
    <submittedName>
        <fullName evidence="2">Uncharacterized protein</fullName>
    </submittedName>
</protein>
<organism evidence="2 3">
    <name type="scientific">Nesidiocoris tenuis</name>
    <dbReference type="NCBI Taxonomy" id="355587"/>
    <lineage>
        <taxon>Eukaryota</taxon>
        <taxon>Metazoa</taxon>
        <taxon>Ecdysozoa</taxon>
        <taxon>Arthropoda</taxon>
        <taxon>Hexapoda</taxon>
        <taxon>Insecta</taxon>
        <taxon>Pterygota</taxon>
        <taxon>Neoptera</taxon>
        <taxon>Paraneoptera</taxon>
        <taxon>Hemiptera</taxon>
        <taxon>Heteroptera</taxon>
        <taxon>Panheteroptera</taxon>
        <taxon>Cimicomorpha</taxon>
        <taxon>Miridae</taxon>
        <taxon>Dicyphina</taxon>
        <taxon>Nesidiocoris</taxon>
    </lineage>
</organism>
<feature type="region of interest" description="Disordered" evidence="1">
    <location>
        <begin position="74"/>
        <end position="93"/>
    </location>
</feature>
<evidence type="ECO:0000256" key="1">
    <source>
        <dbReference type="SAM" id="MobiDB-lite"/>
    </source>
</evidence>